<evidence type="ECO:0000256" key="3">
    <source>
        <dbReference type="ARBA" id="ARBA00022630"/>
    </source>
</evidence>
<dbReference type="Pfam" id="PF06574">
    <property type="entry name" value="FAD_syn"/>
    <property type="match status" value="1"/>
</dbReference>
<evidence type="ECO:0000256" key="13">
    <source>
        <dbReference type="ARBA" id="ARBA00049494"/>
    </source>
</evidence>
<reference evidence="16" key="1">
    <citation type="journal article" date="2014" name="Int. J. Syst. Evol. Microbiol.">
        <title>Complete genome sequence of Corynebacterium casei LMG S-19264T (=DSM 44701T), isolated from a smear-ripened cheese.</title>
        <authorList>
            <consortium name="US DOE Joint Genome Institute (JGI-PGF)"/>
            <person name="Walter F."/>
            <person name="Albersmeier A."/>
            <person name="Kalinowski J."/>
            <person name="Ruckert C."/>
        </authorList>
    </citation>
    <scope>NUCLEOTIDE SEQUENCE</scope>
    <source>
        <strain evidence="16">CGMCC 1.12777</strain>
    </source>
</reference>
<dbReference type="EMBL" id="BMFV01000014">
    <property type="protein sequence ID" value="GGH82065.1"/>
    <property type="molecule type" value="Genomic_DNA"/>
</dbReference>
<dbReference type="SMART" id="SM00904">
    <property type="entry name" value="Flavokinase"/>
    <property type="match status" value="1"/>
</dbReference>
<dbReference type="GO" id="GO:0008531">
    <property type="term" value="F:riboflavin kinase activity"/>
    <property type="evidence" value="ECO:0007669"/>
    <property type="project" value="UniProtKB-UniRule"/>
</dbReference>
<dbReference type="Gene3D" id="3.40.50.620">
    <property type="entry name" value="HUPs"/>
    <property type="match status" value="1"/>
</dbReference>
<dbReference type="InterPro" id="IPR002606">
    <property type="entry name" value="Riboflavin_kinase_bac"/>
</dbReference>
<dbReference type="GO" id="GO:0009231">
    <property type="term" value="P:riboflavin biosynthetic process"/>
    <property type="evidence" value="ECO:0007669"/>
    <property type="project" value="InterPro"/>
</dbReference>
<dbReference type="CDD" id="cd02064">
    <property type="entry name" value="FAD_synthetase_N"/>
    <property type="match status" value="1"/>
</dbReference>
<dbReference type="EC" id="2.7.7.2" evidence="14"/>
<organism evidence="16 17">
    <name type="scientific">Pullulanibacillus pueri</name>
    <dbReference type="NCBI Taxonomy" id="1437324"/>
    <lineage>
        <taxon>Bacteria</taxon>
        <taxon>Bacillati</taxon>
        <taxon>Bacillota</taxon>
        <taxon>Bacilli</taxon>
        <taxon>Bacillales</taxon>
        <taxon>Sporolactobacillaceae</taxon>
        <taxon>Pullulanibacillus</taxon>
    </lineage>
</organism>
<sequence length="315" mass="35807">METIHLTQPPEGPIDNAGEKVLALGYFDGIHLGHQKVIKTAIDIAREKGQKAAVMTFHPHPSVVLKKMSKREDYLTPPAEKAALLKEMGVDILYFVRFDQAFSRLSPQDFIDQYVIRLNVKHVVAGFDFSYGRMAKGTMETLSDHSRNMFGVTTIPKFTIRDKKVSTTHIRELILDGKVHEAIAFLGRPYQMSGMVVHGDKRGGATLGFPTANVKTHEPYVCPSQGIYAVRMEVEHKWYEGMGYIGERPTFYEGAKPVVIEINLFDFDQTIYGETVKVEWHAKMRDDIAFTNVDDLITQMSKDKQDIIQFFHENH</sequence>
<dbReference type="InterPro" id="IPR023468">
    <property type="entry name" value="Riboflavin_kinase"/>
</dbReference>
<dbReference type="GO" id="GO:0005524">
    <property type="term" value="F:ATP binding"/>
    <property type="evidence" value="ECO:0007669"/>
    <property type="project" value="UniProtKB-UniRule"/>
</dbReference>
<keyword evidence="5 14" id="KW-0808">Transferase</keyword>
<keyword evidence="11" id="KW-0511">Multifunctional enzyme</keyword>
<dbReference type="EC" id="2.7.1.26" evidence="14"/>
<dbReference type="NCBIfam" id="NF004162">
    <property type="entry name" value="PRK05627.1-5"/>
    <property type="match status" value="1"/>
</dbReference>
<dbReference type="InterPro" id="IPR015864">
    <property type="entry name" value="FAD_synthase"/>
</dbReference>
<keyword evidence="10 14" id="KW-0067">ATP-binding</keyword>
<dbReference type="InterPro" id="IPR014729">
    <property type="entry name" value="Rossmann-like_a/b/a_fold"/>
</dbReference>
<dbReference type="GO" id="GO:0009398">
    <property type="term" value="P:FMN biosynthetic process"/>
    <property type="evidence" value="ECO:0007669"/>
    <property type="project" value="UniProtKB-UniRule"/>
</dbReference>
<evidence type="ECO:0000256" key="11">
    <source>
        <dbReference type="ARBA" id="ARBA00023268"/>
    </source>
</evidence>
<dbReference type="RefSeq" id="WP_188497346.1">
    <property type="nucleotide sequence ID" value="NZ_BMFV01000014.1"/>
</dbReference>
<dbReference type="UniPathway" id="UPA00277">
    <property type="reaction ID" value="UER00407"/>
</dbReference>
<dbReference type="PIRSF" id="PIRSF004491">
    <property type="entry name" value="FAD_Synth"/>
    <property type="match status" value="1"/>
</dbReference>
<keyword evidence="6 14" id="KW-0548">Nucleotidyltransferase</keyword>
<keyword evidence="4 14" id="KW-0288">FMN</keyword>
<comment type="pathway">
    <text evidence="1 14">Cofactor biosynthesis; FAD biosynthesis; FAD from FMN: step 1/1.</text>
</comment>
<dbReference type="Proteomes" id="UP000656813">
    <property type="component" value="Unassembled WGS sequence"/>
</dbReference>
<dbReference type="InterPro" id="IPR023465">
    <property type="entry name" value="Riboflavin_kinase_dom_sf"/>
</dbReference>
<name>A0A8J3ELQ9_9BACL</name>
<dbReference type="NCBIfam" id="TIGR00083">
    <property type="entry name" value="ribF"/>
    <property type="match status" value="1"/>
</dbReference>
<comment type="catalytic activity">
    <reaction evidence="13 14">
        <text>FMN + ATP + H(+) = FAD + diphosphate</text>
        <dbReference type="Rhea" id="RHEA:17237"/>
        <dbReference type="ChEBI" id="CHEBI:15378"/>
        <dbReference type="ChEBI" id="CHEBI:30616"/>
        <dbReference type="ChEBI" id="CHEBI:33019"/>
        <dbReference type="ChEBI" id="CHEBI:57692"/>
        <dbReference type="ChEBI" id="CHEBI:58210"/>
        <dbReference type="EC" id="2.7.7.2"/>
    </reaction>
</comment>
<keyword evidence="7 14" id="KW-0547">Nucleotide-binding</keyword>
<evidence type="ECO:0000256" key="7">
    <source>
        <dbReference type="ARBA" id="ARBA00022741"/>
    </source>
</evidence>
<evidence type="ECO:0000256" key="6">
    <source>
        <dbReference type="ARBA" id="ARBA00022695"/>
    </source>
</evidence>
<dbReference type="Gene3D" id="2.40.30.30">
    <property type="entry name" value="Riboflavin kinase-like"/>
    <property type="match status" value="1"/>
</dbReference>
<evidence type="ECO:0000256" key="8">
    <source>
        <dbReference type="ARBA" id="ARBA00022777"/>
    </source>
</evidence>
<evidence type="ECO:0000313" key="16">
    <source>
        <dbReference type="EMBL" id="GGH82065.1"/>
    </source>
</evidence>
<reference evidence="16" key="2">
    <citation type="submission" date="2020-09" db="EMBL/GenBank/DDBJ databases">
        <authorList>
            <person name="Sun Q."/>
            <person name="Zhou Y."/>
        </authorList>
    </citation>
    <scope>NUCLEOTIDE SEQUENCE</scope>
    <source>
        <strain evidence="16">CGMCC 1.12777</strain>
    </source>
</reference>
<evidence type="ECO:0000313" key="17">
    <source>
        <dbReference type="Proteomes" id="UP000656813"/>
    </source>
</evidence>
<evidence type="ECO:0000256" key="9">
    <source>
        <dbReference type="ARBA" id="ARBA00022827"/>
    </source>
</evidence>
<accession>A0A8J3ELQ9</accession>
<gene>
    <name evidence="16" type="primary">ribC</name>
    <name evidence="16" type="ORF">GCM10007096_20890</name>
</gene>
<comment type="similarity">
    <text evidence="14">Belongs to the ribF family.</text>
</comment>
<evidence type="ECO:0000256" key="14">
    <source>
        <dbReference type="PIRNR" id="PIRNR004491"/>
    </source>
</evidence>
<keyword evidence="8 14" id="KW-0418">Kinase</keyword>
<dbReference type="PANTHER" id="PTHR22749:SF6">
    <property type="entry name" value="RIBOFLAVIN KINASE"/>
    <property type="match status" value="1"/>
</dbReference>
<comment type="pathway">
    <text evidence="2 14">Cofactor biosynthesis; FMN biosynthesis; FMN from riboflavin (ATP route): step 1/1.</text>
</comment>
<keyword evidence="3 14" id="KW-0285">Flavoprotein</keyword>
<comment type="catalytic activity">
    <reaction evidence="12 14">
        <text>riboflavin + ATP = FMN + ADP + H(+)</text>
        <dbReference type="Rhea" id="RHEA:14357"/>
        <dbReference type="ChEBI" id="CHEBI:15378"/>
        <dbReference type="ChEBI" id="CHEBI:30616"/>
        <dbReference type="ChEBI" id="CHEBI:57986"/>
        <dbReference type="ChEBI" id="CHEBI:58210"/>
        <dbReference type="ChEBI" id="CHEBI:456216"/>
        <dbReference type="EC" id="2.7.1.26"/>
    </reaction>
</comment>
<dbReference type="Pfam" id="PF01687">
    <property type="entry name" value="Flavokinase"/>
    <property type="match status" value="1"/>
</dbReference>
<evidence type="ECO:0000256" key="10">
    <source>
        <dbReference type="ARBA" id="ARBA00022840"/>
    </source>
</evidence>
<dbReference type="InterPro" id="IPR015865">
    <property type="entry name" value="Riboflavin_kinase_bac/euk"/>
</dbReference>
<keyword evidence="9 14" id="KW-0274">FAD</keyword>
<evidence type="ECO:0000256" key="12">
    <source>
        <dbReference type="ARBA" id="ARBA00047880"/>
    </source>
</evidence>
<evidence type="ECO:0000256" key="2">
    <source>
        <dbReference type="ARBA" id="ARBA00005201"/>
    </source>
</evidence>
<dbReference type="SUPFAM" id="SSF52374">
    <property type="entry name" value="Nucleotidylyl transferase"/>
    <property type="match status" value="1"/>
</dbReference>
<feature type="domain" description="Riboflavin kinase" evidence="15">
    <location>
        <begin position="185"/>
        <end position="312"/>
    </location>
</feature>
<dbReference type="GO" id="GO:0006747">
    <property type="term" value="P:FAD biosynthetic process"/>
    <property type="evidence" value="ECO:0007669"/>
    <property type="project" value="UniProtKB-UniRule"/>
</dbReference>
<dbReference type="SUPFAM" id="SSF82114">
    <property type="entry name" value="Riboflavin kinase-like"/>
    <property type="match status" value="1"/>
</dbReference>
<proteinExistence type="inferred from homology"/>
<comment type="caution">
    <text evidence="16">The sequence shown here is derived from an EMBL/GenBank/DDBJ whole genome shotgun (WGS) entry which is preliminary data.</text>
</comment>
<dbReference type="UniPathway" id="UPA00276">
    <property type="reaction ID" value="UER00406"/>
</dbReference>
<dbReference type="FunFam" id="3.40.50.620:FF:000021">
    <property type="entry name" value="Riboflavin biosynthesis protein"/>
    <property type="match status" value="1"/>
</dbReference>
<dbReference type="GO" id="GO:0003919">
    <property type="term" value="F:FMN adenylyltransferase activity"/>
    <property type="evidence" value="ECO:0007669"/>
    <property type="project" value="UniProtKB-UniRule"/>
</dbReference>
<evidence type="ECO:0000256" key="1">
    <source>
        <dbReference type="ARBA" id="ARBA00004726"/>
    </source>
</evidence>
<keyword evidence="17" id="KW-1185">Reference proteome</keyword>
<protein>
    <recommendedName>
        <fullName evidence="14">Riboflavin biosynthesis protein</fullName>
    </recommendedName>
    <domain>
        <recommendedName>
            <fullName evidence="14">Riboflavin kinase</fullName>
            <ecNumber evidence="14">2.7.1.26</ecNumber>
        </recommendedName>
        <alternativeName>
            <fullName evidence="14">Flavokinase</fullName>
        </alternativeName>
    </domain>
    <domain>
        <recommendedName>
            <fullName evidence="14">FMN adenylyltransferase</fullName>
            <ecNumber evidence="14">2.7.7.2</ecNumber>
        </recommendedName>
        <alternativeName>
            <fullName evidence="14">FAD pyrophosphorylase</fullName>
        </alternativeName>
        <alternativeName>
            <fullName evidence="14">FAD synthase</fullName>
        </alternativeName>
    </domain>
</protein>
<evidence type="ECO:0000259" key="15">
    <source>
        <dbReference type="SMART" id="SM00904"/>
    </source>
</evidence>
<evidence type="ECO:0000256" key="4">
    <source>
        <dbReference type="ARBA" id="ARBA00022643"/>
    </source>
</evidence>
<evidence type="ECO:0000256" key="5">
    <source>
        <dbReference type="ARBA" id="ARBA00022679"/>
    </source>
</evidence>
<dbReference type="PANTHER" id="PTHR22749">
    <property type="entry name" value="RIBOFLAVIN KINASE/FMN ADENYLYLTRANSFERASE"/>
    <property type="match status" value="1"/>
</dbReference>
<dbReference type="AlphaFoldDB" id="A0A8J3ELQ9"/>